<dbReference type="AlphaFoldDB" id="A0A8S1MLW9"/>
<gene>
    <name evidence="1" type="ORF">PSON_ATCC_30995.1.T0390086</name>
</gene>
<dbReference type="EMBL" id="CAJJDN010000039">
    <property type="protein sequence ID" value="CAD8079391.1"/>
    <property type="molecule type" value="Genomic_DNA"/>
</dbReference>
<accession>A0A8S1MLW9</accession>
<evidence type="ECO:0008006" key="3">
    <source>
        <dbReference type="Google" id="ProtNLM"/>
    </source>
</evidence>
<evidence type="ECO:0000313" key="1">
    <source>
        <dbReference type="EMBL" id="CAD8079391.1"/>
    </source>
</evidence>
<comment type="caution">
    <text evidence="1">The sequence shown here is derived from an EMBL/GenBank/DDBJ whole genome shotgun (WGS) entry which is preliminary data.</text>
</comment>
<dbReference type="Proteomes" id="UP000692954">
    <property type="component" value="Unassembled WGS sequence"/>
</dbReference>
<name>A0A8S1MLW9_9CILI</name>
<evidence type="ECO:0000313" key="2">
    <source>
        <dbReference type="Proteomes" id="UP000692954"/>
    </source>
</evidence>
<reference evidence="1" key="1">
    <citation type="submission" date="2021-01" db="EMBL/GenBank/DDBJ databases">
        <authorList>
            <consortium name="Genoscope - CEA"/>
            <person name="William W."/>
        </authorList>
    </citation>
    <scope>NUCLEOTIDE SEQUENCE</scope>
</reference>
<keyword evidence="2" id="KW-1185">Reference proteome</keyword>
<protein>
    <recommendedName>
        <fullName evidence="3">Ubiquitin-like domain-containing protein</fullName>
    </recommendedName>
</protein>
<organism evidence="1 2">
    <name type="scientific">Paramecium sonneborni</name>
    <dbReference type="NCBI Taxonomy" id="65129"/>
    <lineage>
        <taxon>Eukaryota</taxon>
        <taxon>Sar</taxon>
        <taxon>Alveolata</taxon>
        <taxon>Ciliophora</taxon>
        <taxon>Intramacronucleata</taxon>
        <taxon>Oligohymenophorea</taxon>
        <taxon>Peniculida</taxon>
        <taxon>Parameciidae</taxon>
        <taxon>Paramecium</taxon>
    </lineage>
</organism>
<sequence length="155" mass="17862">MDSIPIILKCPSQNKVYNIQITSDITPLNIEQEFKEQCFTKEQNLNFFYNNLLLKHQVPLSQQEIVKGSILLISLQTFSIQIQISSKNKKYCVEIGDFMTTDNLSQILIQMQPFSEVQFYLNQKLLKPDDSLINQEVQANSIVDANIKQQGGQEF</sequence>
<dbReference type="OrthoDB" id="307372at2759"/>
<proteinExistence type="predicted"/>